<name>A0ABU6F295_9ACTN</name>
<dbReference type="PANTHER" id="PTHR30007">
    <property type="entry name" value="PHP DOMAIN PROTEIN"/>
    <property type="match status" value="1"/>
</dbReference>
<dbReference type="Pfam" id="PF01609">
    <property type="entry name" value="DDE_Tnp_1"/>
    <property type="match status" value="1"/>
</dbReference>
<dbReference type="PANTHER" id="PTHR30007:SF0">
    <property type="entry name" value="TRANSPOSASE"/>
    <property type="match status" value="1"/>
</dbReference>
<evidence type="ECO:0000259" key="2">
    <source>
        <dbReference type="Pfam" id="PF13340"/>
    </source>
</evidence>
<gene>
    <name evidence="3" type="ORF">OKJ99_11515</name>
</gene>
<dbReference type="Pfam" id="PF13340">
    <property type="entry name" value="DUF4096"/>
    <property type="match status" value="1"/>
</dbReference>
<dbReference type="Proteomes" id="UP001354931">
    <property type="component" value="Unassembled WGS sequence"/>
</dbReference>
<protein>
    <submittedName>
        <fullName evidence="3">IS5 family transposase</fullName>
    </submittedName>
</protein>
<accession>A0ABU6F295</accession>
<sequence>MTAAGHRCVYPTDLSDTEWAVSAPLVPPPKHPRREILDVLAYWVRAGCAWRLLPHDFPPWQTVSHYWRQWRMEGLWEEIPAALRERERTGQGREATLSDGVLGSQSVKATERGGWHGYGGGKKVLGIKRHLLVDTLGLALAVCVSPANVSDRDGASVLPARPITVRGRLPHRRTRGNL</sequence>
<reference evidence="3 4" key="1">
    <citation type="submission" date="2022-10" db="EMBL/GenBank/DDBJ databases">
        <authorList>
            <person name="Xie J."/>
            <person name="Shen N."/>
        </authorList>
    </citation>
    <scope>NUCLEOTIDE SEQUENCE [LARGE SCALE GENOMIC DNA]</scope>
    <source>
        <strain evidence="3 4">YIM65594</strain>
    </source>
</reference>
<dbReference type="InterPro" id="IPR025161">
    <property type="entry name" value="IS402-like_dom"/>
</dbReference>
<comment type="caution">
    <text evidence="3">The sequence shown here is derived from an EMBL/GenBank/DDBJ whole genome shotgun (WGS) entry which is preliminary data.</text>
</comment>
<feature type="domain" description="Transposase IS4-like" evidence="1">
    <location>
        <begin position="104"/>
        <end position="156"/>
    </location>
</feature>
<evidence type="ECO:0000313" key="3">
    <source>
        <dbReference type="EMBL" id="MEB8338126.1"/>
    </source>
</evidence>
<keyword evidence="4" id="KW-1185">Reference proteome</keyword>
<evidence type="ECO:0000259" key="1">
    <source>
        <dbReference type="Pfam" id="PF01609"/>
    </source>
</evidence>
<evidence type="ECO:0000313" key="4">
    <source>
        <dbReference type="Proteomes" id="UP001354931"/>
    </source>
</evidence>
<organism evidence="3 4">
    <name type="scientific">Streptomyces endophyticus</name>
    <dbReference type="NCBI Taxonomy" id="714166"/>
    <lineage>
        <taxon>Bacteria</taxon>
        <taxon>Bacillati</taxon>
        <taxon>Actinomycetota</taxon>
        <taxon>Actinomycetes</taxon>
        <taxon>Kitasatosporales</taxon>
        <taxon>Streptomycetaceae</taxon>
        <taxon>Streptomyces</taxon>
    </lineage>
</organism>
<proteinExistence type="predicted"/>
<dbReference type="RefSeq" id="WP_326015870.1">
    <property type="nucleotide sequence ID" value="NZ_JAOZYC010000088.1"/>
</dbReference>
<dbReference type="NCBIfam" id="NF033580">
    <property type="entry name" value="transpos_IS5_3"/>
    <property type="match status" value="1"/>
</dbReference>
<feature type="domain" description="Insertion element IS402-like" evidence="2">
    <location>
        <begin position="14"/>
        <end position="79"/>
    </location>
</feature>
<dbReference type="EMBL" id="JAOZYC010000088">
    <property type="protein sequence ID" value="MEB8338126.1"/>
    <property type="molecule type" value="Genomic_DNA"/>
</dbReference>
<dbReference type="InterPro" id="IPR002559">
    <property type="entry name" value="Transposase_11"/>
</dbReference>